<name>T1H9Q2_RHOPR</name>
<organism evidence="1 2">
    <name type="scientific">Rhodnius prolixus</name>
    <name type="common">Triatomid bug</name>
    <dbReference type="NCBI Taxonomy" id="13249"/>
    <lineage>
        <taxon>Eukaryota</taxon>
        <taxon>Metazoa</taxon>
        <taxon>Ecdysozoa</taxon>
        <taxon>Arthropoda</taxon>
        <taxon>Hexapoda</taxon>
        <taxon>Insecta</taxon>
        <taxon>Pterygota</taxon>
        <taxon>Neoptera</taxon>
        <taxon>Paraneoptera</taxon>
        <taxon>Hemiptera</taxon>
        <taxon>Heteroptera</taxon>
        <taxon>Panheteroptera</taxon>
        <taxon>Cimicomorpha</taxon>
        <taxon>Reduviidae</taxon>
        <taxon>Triatominae</taxon>
        <taxon>Rhodnius</taxon>
    </lineage>
</organism>
<reference evidence="1" key="1">
    <citation type="submission" date="2015-05" db="UniProtKB">
        <authorList>
            <consortium name="EnsemblMetazoa"/>
        </authorList>
    </citation>
    <scope>IDENTIFICATION</scope>
</reference>
<dbReference type="InterPro" id="IPR035441">
    <property type="entry name" value="TFIIS/LEDGF_dom_sf"/>
</dbReference>
<dbReference type="HOGENOM" id="CLU_141363_0_0_1"/>
<dbReference type="OMA" id="TEWLAPM"/>
<dbReference type="EMBL" id="ACPB03027782">
    <property type="status" value="NOT_ANNOTATED_CDS"/>
    <property type="molecule type" value="Genomic_DNA"/>
</dbReference>
<dbReference type="PANTHER" id="PTHR46010">
    <property type="entry name" value="PROTEIN IWS1 HOMOLOG"/>
    <property type="match status" value="1"/>
</dbReference>
<dbReference type="GO" id="GO:0016973">
    <property type="term" value="P:poly(A)+ mRNA export from nucleus"/>
    <property type="evidence" value="ECO:0007669"/>
    <property type="project" value="TreeGrafter"/>
</dbReference>
<dbReference type="GO" id="GO:0005634">
    <property type="term" value="C:nucleus"/>
    <property type="evidence" value="ECO:0007669"/>
    <property type="project" value="TreeGrafter"/>
</dbReference>
<evidence type="ECO:0008006" key="3">
    <source>
        <dbReference type="Google" id="ProtNLM"/>
    </source>
</evidence>
<proteinExistence type="predicted"/>
<protein>
    <recommendedName>
        <fullName evidence="3">TFIIS N-terminal domain-containing protein</fullName>
    </recommendedName>
</protein>
<dbReference type="STRING" id="13249.T1H9Q2"/>
<dbReference type="AlphaFoldDB" id="T1H9Q2"/>
<dbReference type="InterPro" id="IPR051037">
    <property type="entry name" value="RNAPII_TF_IWS1"/>
</dbReference>
<dbReference type="PANTHER" id="PTHR46010:SF1">
    <property type="entry name" value="PROTEIN IWS1 HOMOLOG"/>
    <property type="match status" value="1"/>
</dbReference>
<dbReference type="InParanoid" id="T1H9Q2"/>
<dbReference type="eggNOG" id="KOG1793">
    <property type="taxonomic scope" value="Eukaryota"/>
</dbReference>
<evidence type="ECO:0000313" key="1">
    <source>
        <dbReference type="EnsemblMetazoa" id="RPRC000755-PA"/>
    </source>
</evidence>
<dbReference type="Gene3D" id="1.20.930.10">
    <property type="entry name" value="Conserved domain common to transcription factors TFIIS, elongin A, CRSP70"/>
    <property type="match status" value="1"/>
</dbReference>
<sequence>MSRYTVFSLDKFSGLSDFDLMLMKKKEEQSKRRKRKDIDIINDNDDIIAQLISDMKHAAELDRQLNQMSKPATNKVAMLPKALSQLKKHDLQLAFIEHNVLAVLTEWLAPMPDRSLPALRIRESILRLLKQCIKTR</sequence>
<dbReference type="VEuPathDB" id="VectorBase:RPRC000755"/>
<evidence type="ECO:0000313" key="2">
    <source>
        <dbReference type="Proteomes" id="UP000015103"/>
    </source>
</evidence>
<dbReference type="EMBL" id="ACPB03027781">
    <property type="status" value="NOT_ANNOTATED_CDS"/>
    <property type="molecule type" value="Genomic_DNA"/>
</dbReference>
<dbReference type="EnsemblMetazoa" id="RPRC000755-RA">
    <property type="protein sequence ID" value="RPRC000755-PA"/>
    <property type="gene ID" value="RPRC000755"/>
</dbReference>
<accession>T1H9Q2</accession>
<dbReference type="Proteomes" id="UP000015103">
    <property type="component" value="Unassembled WGS sequence"/>
</dbReference>
<keyword evidence="2" id="KW-1185">Reference proteome</keyword>